<dbReference type="AlphaFoldDB" id="A0A0C3DF02"/>
<protein>
    <submittedName>
        <fullName evidence="1">Uncharacterized protein</fullName>
    </submittedName>
</protein>
<accession>A0A0C3DF02</accession>
<sequence length="95" mass="11054">MRVCHHEGRTILSDSCYRGWTDCAQHHCSHVTLLEDCPSVQLTKYEFPRYVVLLSCEFGVRKPCLRRTSFLDRYSLRDNRIGYVLDNQTVVLGST</sequence>
<name>A0A0C3DF02_9AGAM</name>
<proteinExistence type="predicted"/>
<reference evidence="2" key="2">
    <citation type="submission" date="2015-01" db="EMBL/GenBank/DDBJ databases">
        <title>Evolutionary Origins and Diversification of the Mycorrhizal Mutualists.</title>
        <authorList>
            <consortium name="DOE Joint Genome Institute"/>
            <consortium name="Mycorrhizal Genomics Consortium"/>
            <person name="Kohler A."/>
            <person name="Kuo A."/>
            <person name="Nagy L.G."/>
            <person name="Floudas D."/>
            <person name="Copeland A."/>
            <person name="Barry K.W."/>
            <person name="Cichocki N."/>
            <person name="Veneault-Fourrey C."/>
            <person name="LaButti K."/>
            <person name="Lindquist E.A."/>
            <person name="Lipzen A."/>
            <person name="Lundell T."/>
            <person name="Morin E."/>
            <person name="Murat C."/>
            <person name="Riley R."/>
            <person name="Ohm R."/>
            <person name="Sun H."/>
            <person name="Tunlid A."/>
            <person name="Henrissat B."/>
            <person name="Grigoriev I.V."/>
            <person name="Hibbett D.S."/>
            <person name="Martin F."/>
        </authorList>
    </citation>
    <scope>NUCLEOTIDE SEQUENCE [LARGE SCALE GENOMIC DNA]</scope>
    <source>
        <strain evidence="2">Foug A</strain>
    </source>
</reference>
<evidence type="ECO:0000313" key="1">
    <source>
        <dbReference type="EMBL" id="KIM54959.1"/>
    </source>
</evidence>
<dbReference type="HOGENOM" id="CLU_2374017_0_0_1"/>
<keyword evidence="2" id="KW-1185">Reference proteome</keyword>
<gene>
    <name evidence="1" type="ORF">SCLCIDRAFT_336069</name>
</gene>
<organism evidence="1 2">
    <name type="scientific">Scleroderma citrinum Foug A</name>
    <dbReference type="NCBI Taxonomy" id="1036808"/>
    <lineage>
        <taxon>Eukaryota</taxon>
        <taxon>Fungi</taxon>
        <taxon>Dikarya</taxon>
        <taxon>Basidiomycota</taxon>
        <taxon>Agaricomycotina</taxon>
        <taxon>Agaricomycetes</taxon>
        <taxon>Agaricomycetidae</taxon>
        <taxon>Boletales</taxon>
        <taxon>Sclerodermatineae</taxon>
        <taxon>Sclerodermataceae</taxon>
        <taxon>Scleroderma</taxon>
    </lineage>
</organism>
<reference evidence="1 2" key="1">
    <citation type="submission" date="2014-04" db="EMBL/GenBank/DDBJ databases">
        <authorList>
            <consortium name="DOE Joint Genome Institute"/>
            <person name="Kuo A."/>
            <person name="Kohler A."/>
            <person name="Nagy L.G."/>
            <person name="Floudas D."/>
            <person name="Copeland A."/>
            <person name="Barry K.W."/>
            <person name="Cichocki N."/>
            <person name="Veneault-Fourrey C."/>
            <person name="LaButti K."/>
            <person name="Lindquist E.A."/>
            <person name="Lipzen A."/>
            <person name="Lundell T."/>
            <person name="Morin E."/>
            <person name="Murat C."/>
            <person name="Sun H."/>
            <person name="Tunlid A."/>
            <person name="Henrissat B."/>
            <person name="Grigoriev I.V."/>
            <person name="Hibbett D.S."/>
            <person name="Martin F."/>
            <person name="Nordberg H.P."/>
            <person name="Cantor M.N."/>
            <person name="Hua S.X."/>
        </authorList>
    </citation>
    <scope>NUCLEOTIDE SEQUENCE [LARGE SCALE GENOMIC DNA]</scope>
    <source>
        <strain evidence="1 2">Foug A</strain>
    </source>
</reference>
<dbReference type="EMBL" id="KN822144">
    <property type="protein sequence ID" value="KIM54959.1"/>
    <property type="molecule type" value="Genomic_DNA"/>
</dbReference>
<dbReference type="Proteomes" id="UP000053989">
    <property type="component" value="Unassembled WGS sequence"/>
</dbReference>
<dbReference type="InParanoid" id="A0A0C3DF02"/>
<evidence type="ECO:0000313" key="2">
    <source>
        <dbReference type="Proteomes" id="UP000053989"/>
    </source>
</evidence>